<evidence type="ECO:0008006" key="3">
    <source>
        <dbReference type="Google" id="ProtNLM"/>
    </source>
</evidence>
<dbReference type="EMBL" id="LSSL01003123">
    <property type="protein sequence ID" value="OLY80795.1"/>
    <property type="molecule type" value="Genomic_DNA"/>
</dbReference>
<keyword evidence="2" id="KW-1185">Reference proteome</keyword>
<dbReference type="Proteomes" id="UP000187455">
    <property type="component" value="Unassembled WGS sequence"/>
</dbReference>
<reference evidence="1 2" key="1">
    <citation type="journal article" date="2016" name="Mol. Biol. Evol.">
        <title>Genome-Wide Survey of Gut Fungi (Harpellales) Reveals the First Horizontally Transferred Ubiquitin Gene from a Mosquito Host.</title>
        <authorList>
            <person name="Wang Y."/>
            <person name="White M.M."/>
            <person name="Kvist S."/>
            <person name="Moncalvo J.M."/>
        </authorList>
    </citation>
    <scope>NUCLEOTIDE SEQUENCE [LARGE SCALE GENOMIC DNA]</scope>
    <source>
        <strain evidence="1 2">ALG-7-W6</strain>
    </source>
</reference>
<evidence type="ECO:0000313" key="2">
    <source>
        <dbReference type="Proteomes" id="UP000187455"/>
    </source>
</evidence>
<accession>A0A1R0GV98</accession>
<name>A0A1R0GV98_9FUNG</name>
<sequence length="196" mass="23687">MINSVSRFKALEPHVFKTNEESDPKEWLDRYDLYSRRMQWSKEDKIEILEIYLDRKEIMWFKNMKHLLKNWNKTKSEFIEKFFGKESEIKAWVALQEFKLDKYEDMDEFEMVLNSLISKTKISDKKVKWRCLMASLSTKYQKLILRNKISEFEKAIMVVRDGIELYKLVDTHKYIEDLDENLGSKSEKVIVKSHVP</sequence>
<evidence type="ECO:0000313" key="1">
    <source>
        <dbReference type="EMBL" id="OLY80795.1"/>
    </source>
</evidence>
<comment type="caution">
    <text evidence="1">The sequence shown here is derived from an EMBL/GenBank/DDBJ whole genome shotgun (WGS) entry which is preliminary data.</text>
</comment>
<gene>
    <name evidence="1" type="ORF">AYI68_g5106</name>
</gene>
<protein>
    <recommendedName>
        <fullName evidence="3">Retrotransposon gag domain-containing protein</fullName>
    </recommendedName>
</protein>
<dbReference type="OrthoDB" id="5593145at2759"/>
<organism evidence="1 2">
    <name type="scientific">Smittium mucronatum</name>
    <dbReference type="NCBI Taxonomy" id="133383"/>
    <lineage>
        <taxon>Eukaryota</taxon>
        <taxon>Fungi</taxon>
        <taxon>Fungi incertae sedis</taxon>
        <taxon>Zoopagomycota</taxon>
        <taxon>Kickxellomycotina</taxon>
        <taxon>Harpellomycetes</taxon>
        <taxon>Harpellales</taxon>
        <taxon>Legeriomycetaceae</taxon>
        <taxon>Smittium</taxon>
    </lineage>
</organism>
<dbReference type="AlphaFoldDB" id="A0A1R0GV98"/>
<proteinExistence type="predicted"/>